<dbReference type="Proteomes" id="UP001305498">
    <property type="component" value="Chromosome"/>
</dbReference>
<dbReference type="EMBL" id="CP118157">
    <property type="protein sequence ID" value="WOF23852.1"/>
    <property type="molecule type" value="Genomic_DNA"/>
</dbReference>
<evidence type="ECO:0000259" key="2">
    <source>
        <dbReference type="PROSITE" id="PS51020"/>
    </source>
</evidence>
<dbReference type="AlphaFoldDB" id="A0AA97I7P6"/>
<feature type="region of interest" description="Disordered" evidence="1">
    <location>
        <begin position="1"/>
        <end position="21"/>
    </location>
</feature>
<dbReference type="InterPro" id="IPR009465">
    <property type="entry name" value="Spondin_N"/>
</dbReference>
<dbReference type="KEGG" id="mbet:N8K70_03990"/>
<proteinExistence type="predicted"/>
<sequence length="276" mass="28087">MAAATDKGFPYPTPDDPDKPRTDIEALAFKLETMPGIRSVTTAERDVLVDLWPGMLVFNTSDFELQLNATGVAGDWAAVHTLDSLLPISQGGTGMNVAPSLLVNLESGAAASPMTASPRPGVTGTLPIGKGGTGGATAAAARTALGVPSSDAVTAAITALRQEIGDTGLITDRTGIFTPASDITVNGFAARRVAGMVTMQIALSGTFDTSGVNYISAGRIGAGWRPVMGAYGNVFFATTGYIAGTAQVNSEGVMNLWKDAAGSRGSAGVIISYLTA</sequence>
<protein>
    <recommendedName>
        <fullName evidence="2">Spondin domain-containing protein</fullName>
    </recommendedName>
</protein>
<reference evidence="3 4" key="1">
    <citation type="submission" date="2023-02" db="EMBL/GenBank/DDBJ databases">
        <title>Microbacterium betulae sp. nov., isolated from birch wood.</title>
        <authorList>
            <person name="Pasciak M."/>
            <person name="Pawlik K.J."/>
            <person name="Martynowski D."/>
            <person name="Laczmanski L."/>
            <person name="Ciekot J."/>
            <person name="Szponar B."/>
            <person name="Wojcik-Fatla A."/>
            <person name="Mackiewicz B."/>
            <person name="Farian E."/>
            <person name="Cholewa G."/>
            <person name="Cholewa A."/>
            <person name="Dutkiewicz J."/>
        </authorList>
    </citation>
    <scope>NUCLEOTIDE SEQUENCE [LARGE SCALE GENOMIC DNA]</scope>
    <source>
        <strain evidence="3 4">AB</strain>
    </source>
</reference>
<dbReference type="RefSeq" id="WP_317140323.1">
    <property type="nucleotide sequence ID" value="NZ_CP118157.1"/>
</dbReference>
<gene>
    <name evidence="3" type="ORF">N8K70_03990</name>
</gene>
<organism evidence="3 4">
    <name type="scientific">Microbacterium betulae</name>
    <dbReference type="NCBI Taxonomy" id="2981139"/>
    <lineage>
        <taxon>Bacteria</taxon>
        <taxon>Bacillati</taxon>
        <taxon>Actinomycetota</taxon>
        <taxon>Actinomycetes</taxon>
        <taxon>Micrococcales</taxon>
        <taxon>Microbacteriaceae</taxon>
        <taxon>Microbacterium</taxon>
    </lineage>
</organism>
<name>A0AA97I7P6_9MICO</name>
<feature type="domain" description="Spondin" evidence="2">
    <location>
        <begin position="1"/>
        <end position="35"/>
    </location>
</feature>
<accession>A0AA97I7P6</accession>
<evidence type="ECO:0000313" key="4">
    <source>
        <dbReference type="Proteomes" id="UP001305498"/>
    </source>
</evidence>
<dbReference type="PROSITE" id="PS51020">
    <property type="entry name" value="SPONDIN"/>
    <property type="match status" value="1"/>
</dbReference>
<keyword evidence="4" id="KW-1185">Reference proteome</keyword>
<evidence type="ECO:0000256" key="1">
    <source>
        <dbReference type="SAM" id="MobiDB-lite"/>
    </source>
</evidence>
<evidence type="ECO:0000313" key="3">
    <source>
        <dbReference type="EMBL" id="WOF23852.1"/>
    </source>
</evidence>